<accession>A0A4Y6GN52</accession>
<organism evidence="2">
    <name type="scientific">Aquilaria malaccensis</name>
    <dbReference type="NCBI Taxonomy" id="223753"/>
    <lineage>
        <taxon>Eukaryota</taxon>
        <taxon>Viridiplantae</taxon>
        <taxon>Streptophyta</taxon>
        <taxon>Embryophyta</taxon>
        <taxon>Tracheophyta</taxon>
        <taxon>Spermatophyta</taxon>
        <taxon>Magnoliopsida</taxon>
        <taxon>eudicotyledons</taxon>
        <taxon>Gunneridae</taxon>
        <taxon>Pentapetalae</taxon>
        <taxon>rosids</taxon>
        <taxon>malvids</taxon>
        <taxon>Malvales</taxon>
        <taxon>Thymelaeaceae</taxon>
        <taxon>Aquilaria</taxon>
    </lineage>
</organism>
<name>A0A4Y6GN52_9ROSI</name>
<reference evidence="2" key="1">
    <citation type="submission" date="2019-04" db="EMBL/GenBank/DDBJ databases">
        <authorList>
            <person name="Islam M.R."/>
            <person name="Banu S."/>
        </authorList>
    </citation>
    <scope>NUCLEOTIDE SEQUENCE</scope>
    <source>
        <strain evidence="2">TDF-49</strain>
    </source>
</reference>
<evidence type="ECO:0000313" key="2">
    <source>
        <dbReference type="EMBL" id="QDF43984.1"/>
    </source>
</evidence>
<dbReference type="AlphaFoldDB" id="A0A4Y6GN52"/>
<gene>
    <name evidence="2" type="primary">WRKY</name>
</gene>
<feature type="compositionally biased region" description="Polar residues" evidence="1">
    <location>
        <begin position="43"/>
        <end position="62"/>
    </location>
</feature>
<evidence type="ECO:0000256" key="1">
    <source>
        <dbReference type="SAM" id="MobiDB-lite"/>
    </source>
</evidence>
<feature type="region of interest" description="Disordered" evidence="1">
    <location>
        <begin position="41"/>
        <end position="62"/>
    </location>
</feature>
<sequence length="62" mass="7011">MKLVENQLKSCLLPTCDLALEIECLHMPQKLLMSLHRKDLNSRMPQGTSRPLAHPSSSKTHC</sequence>
<proteinExistence type="evidence at transcript level"/>
<dbReference type="EMBL" id="MK751350">
    <property type="protein sequence ID" value="QDF43984.1"/>
    <property type="molecule type" value="mRNA"/>
</dbReference>
<protein>
    <submittedName>
        <fullName evidence="2">WRKY transcription factor</fullName>
    </submittedName>
</protein>